<sequence>MNRTSEQVLDDLARESARAVHMDLEISGLGESRVNLEIALRMCEAALKQAGREGARVSVAVVDAGGNLVTFQRMEGAEIAGPVLAPGKAYTSVAHRMSTAELAPLTAPGGELFGLAGDRFICFGGGIPLWADYGEEERVVGGIGVSGGTVAQDVACAEAAAEVWRTG</sequence>
<evidence type="ECO:0000313" key="2">
    <source>
        <dbReference type="Proteomes" id="UP000568380"/>
    </source>
</evidence>
<gene>
    <name evidence="1" type="ORF">HNR40_003336</name>
</gene>
<dbReference type="EMBL" id="JACHIN010000004">
    <property type="protein sequence ID" value="MBB5077861.1"/>
    <property type="molecule type" value="Genomic_DNA"/>
</dbReference>
<keyword evidence="2" id="KW-1185">Reference proteome</keyword>
<dbReference type="Proteomes" id="UP000568380">
    <property type="component" value="Unassembled WGS sequence"/>
</dbReference>
<comment type="caution">
    <text evidence="1">The sequence shown here is derived from an EMBL/GenBank/DDBJ whole genome shotgun (WGS) entry which is preliminary data.</text>
</comment>
<name>A0A7W8EFZ2_9ACTN</name>
<dbReference type="InterPro" id="IPR038084">
    <property type="entry name" value="PduO/GlcC-like_sf"/>
</dbReference>
<dbReference type="InterPro" id="IPR052517">
    <property type="entry name" value="GlcG_carb_metab_protein"/>
</dbReference>
<proteinExistence type="predicted"/>
<dbReference type="AlphaFoldDB" id="A0A7W8EFZ2"/>
<accession>A0A7W8EFZ2</accession>
<reference evidence="1 2" key="1">
    <citation type="submission" date="2020-08" db="EMBL/GenBank/DDBJ databases">
        <title>Genomic Encyclopedia of Type Strains, Phase IV (KMG-IV): sequencing the most valuable type-strain genomes for metagenomic binning, comparative biology and taxonomic classification.</title>
        <authorList>
            <person name="Goeker M."/>
        </authorList>
    </citation>
    <scope>NUCLEOTIDE SEQUENCE [LARGE SCALE GENOMIC DNA]</scope>
    <source>
        <strain evidence="1 2">DSM 45385</strain>
    </source>
</reference>
<dbReference type="PANTHER" id="PTHR34309">
    <property type="entry name" value="SLR1406 PROTEIN"/>
    <property type="match status" value="1"/>
</dbReference>
<dbReference type="InterPro" id="IPR005624">
    <property type="entry name" value="PduO/GlcC-like"/>
</dbReference>
<organism evidence="1 2">
    <name type="scientific">Nonomuraea endophytica</name>
    <dbReference type="NCBI Taxonomy" id="714136"/>
    <lineage>
        <taxon>Bacteria</taxon>
        <taxon>Bacillati</taxon>
        <taxon>Actinomycetota</taxon>
        <taxon>Actinomycetes</taxon>
        <taxon>Streptosporangiales</taxon>
        <taxon>Streptosporangiaceae</taxon>
        <taxon>Nonomuraea</taxon>
    </lineage>
</organism>
<dbReference type="PANTHER" id="PTHR34309:SF1">
    <property type="entry name" value="PROTEIN GLCG"/>
    <property type="match status" value="1"/>
</dbReference>
<protein>
    <submittedName>
        <fullName evidence="1">Uncharacterized protein GlcG (DUF336 family)</fullName>
    </submittedName>
</protein>
<dbReference type="Pfam" id="PF03928">
    <property type="entry name" value="HbpS-like"/>
    <property type="match status" value="1"/>
</dbReference>
<dbReference type="SUPFAM" id="SSF143744">
    <property type="entry name" value="GlcG-like"/>
    <property type="match status" value="1"/>
</dbReference>
<dbReference type="Gene3D" id="3.30.450.150">
    <property type="entry name" value="Haem-degrading domain"/>
    <property type="match status" value="1"/>
</dbReference>
<evidence type="ECO:0000313" key="1">
    <source>
        <dbReference type="EMBL" id="MBB5077861.1"/>
    </source>
</evidence>